<dbReference type="eggNOG" id="ENOG50314MI">
    <property type="taxonomic scope" value="Bacteria"/>
</dbReference>
<dbReference type="STRING" id="84531.LA76x_4809"/>
<name>A0A0S2FHC4_LYSAN</name>
<evidence type="ECO:0000313" key="2">
    <source>
        <dbReference type="Proteomes" id="UP000060787"/>
    </source>
</evidence>
<gene>
    <name evidence="1" type="ORF">LA76x_4809</name>
</gene>
<dbReference type="KEGG" id="laq:GLA29479_5069"/>
<dbReference type="EMBL" id="CP011129">
    <property type="protein sequence ID" value="ALN82912.1"/>
    <property type="molecule type" value="Genomic_DNA"/>
</dbReference>
<protein>
    <submittedName>
        <fullName evidence="1">Uncharacterized protein</fullName>
    </submittedName>
</protein>
<dbReference type="Proteomes" id="UP000060787">
    <property type="component" value="Chromosome"/>
</dbReference>
<dbReference type="KEGG" id="lab:LA76x_4809"/>
<reference evidence="1 2" key="1">
    <citation type="journal article" date="2015" name="BMC Genomics">
        <title>Comparative genomics and metabolic profiling of the genus Lysobacter.</title>
        <authorList>
            <person name="de Bruijn I."/>
            <person name="Cheng X."/>
            <person name="de Jager V."/>
            <person name="Exposito R.G."/>
            <person name="Watrous J."/>
            <person name="Patel N."/>
            <person name="Postma J."/>
            <person name="Dorrestein P.C."/>
            <person name="Kobayashi D."/>
            <person name="Raaijmakers J.M."/>
        </authorList>
    </citation>
    <scope>NUCLEOTIDE SEQUENCE [LARGE SCALE GENOMIC DNA]</scope>
    <source>
        <strain evidence="1 2">76</strain>
    </source>
</reference>
<dbReference type="PATRIC" id="fig|84531.7.peg.4948"/>
<proteinExistence type="predicted"/>
<keyword evidence="2" id="KW-1185">Reference proteome</keyword>
<evidence type="ECO:0000313" key="1">
    <source>
        <dbReference type="EMBL" id="ALN82912.1"/>
    </source>
</evidence>
<dbReference type="RefSeq" id="WP_057919496.1">
    <property type="nucleotide sequence ID" value="NZ_CP011129.1"/>
</dbReference>
<dbReference type="OrthoDB" id="6025454at2"/>
<sequence>MSTIGNDPRIDRSSLDGQAALENLRGREPTPQEQIQHAPQVAETVPAYAPPAVDQGEDVLNADAWSEVPPGERLLAGDPGFEHQLGQMDLSSAADHGADAVLDSLS</sequence>
<accession>A0A0S2FHC4</accession>
<dbReference type="AlphaFoldDB" id="A0A0S2FHC4"/>
<organism evidence="1 2">
    <name type="scientific">Lysobacter antibioticus</name>
    <dbReference type="NCBI Taxonomy" id="84531"/>
    <lineage>
        <taxon>Bacteria</taxon>
        <taxon>Pseudomonadati</taxon>
        <taxon>Pseudomonadota</taxon>
        <taxon>Gammaproteobacteria</taxon>
        <taxon>Lysobacterales</taxon>
        <taxon>Lysobacteraceae</taxon>
        <taxon>Lysobacter</taxon>
    </lineage>
</organism>